<reference evidence="1" key="1">
    <citation type="submission" date="2021-06" db="EMBL/GenBank/DDBJ databases">
        <authorList>
            <person name="Kallberg Y."/>
            <person name="Tangrot J."/>
            <person name="Rosling A."/>
        </authorList>
    </citation>
    <scope>NUCLEOTIDE SEQUENCE</scope>
    <source>
        <strain evidence="1">MA461A</strain>
    </source>
</reference>
<evidence type="ECO:0000313" key="1">
    <source>
        <dbReference type="EMBL" id="CAG8814423.1"/>
    </source>
</evidence>
<comment type="caution">
    <text evidence="1">The sequence shown here is derived from an EMBL/GenBank/DDBJ whole genome shotgun (WGS) entry which is preliminary data.</text>
</comment>
<accession>A0ACA9RWL4</accession>
<organism evidence="1 2">
    <name type="scientific">Racocetra persica</name>
    <dbReference type="NCBI Taxonomy" id="160502"/>
    <lineage>
        <taxon>Eukaryota</taxon>
        <taxon>Fungi</taxon>
        <taxon>Fungi incertae sedis</taxon>
        <taxon>Mucoromycota</taxon>
        <taxon>Glomeromycotina</taxon>
        <taxon>Glomeromycetes</taxon>
        <taxon>Diversisporales</taxon>
        <taxon>Gigasporaceae</taxon>
        <taxon>Racocetra</taxon>
    </lineage>
</organism>
<dbReference type="Proteomes" id="UP000789920">
    <property type="component" value="Unassembled WGS sequence"/>
</dbReference>
<feature type="non-terminal residue" evidence="1">
    <location>
        <position position="232"/>
    </location>
</feature>
<dbReference type="EMBL" id="CAJVQC010076121">
    <property type="protein sequence ID" value="CAG8814423.1"/>
    <property type="molecule type" value="Genomic_DNA"/>
</dbReference>
<protein>
    <submittedName>
        <fullName evidence="1">26236_t:CDS:1</fullName>
    </submittedName>
</protein>
<evidence type="ECO:0000313" key="2">
    <source>
        <dbReference type="Proteomes" id="UP000789920"/>
    </source>
</evidence>
<proteinExistence type="predicted"/>
<name>A0ACA9RWL4_9GLOM</name>
<keyword evidence="2" id="KW-1185">Reference proteome</keyword>
<feature type="non-terminal residue" evidence="1">
    <location>
        <position position="1"/>
    </location>
</feature>
<sequence length="232" mass="24506">GLDRIDQRSRPLSKTYSYPEPAGYGVDVYVVDTGIDIDHPEFEGRASWGITTTKRNMDKDENGHGTFSLDNEGTGSVESVLYGLQYVIQSHLAKGGKGKTVANLSLGSEYNRAVNLAVSELVKHGIIITTAAGNGIEGKGVDACHVSPASARTAITVGSTTPTDHISSFSNYGECVNLFAPGQEILSSYPFPSNGSSIKSGTSFACPYVTGVVSLILSELNPQQISLLSIKS</sequence>
<gene>
    <name evidence="1" type="ORF">RPERSI_LOCUS23984</name>
</gene>